<evidence type="ECO:0000313" key="3">
    <source>
        <dbReference type="Proteomes" id="UP000198345"/>
    </source>
</evidence>
<keyword evidence="3" id="KW-1185">Reference proteome</keyword>
<sequence length="231" mass="26451">MKKLTLFFALLLVNHAATAQSPTSQEVERSNIKVYNADQSDKDQSDNSYRWAIKTDLTSLISQEFPIIAEYRITKKISIEASAAITYAYFSNDDYFDQLKNEDLDKKPETDNAFRIGVKYYPSRRTNALDGWFVGLQAFTKNTKRSYDELPGLNGREVFDTKNKEGIAIQLGKQIFTSNNFLYEALFGIGLANVTRDYYVRNEKSIFTFDQINDKKTSVYFQLGLRVGLGN</sequence>
<dbReference type="Proteomes" id="UP000198345">
    <property type="component" value="Unassembled WGS sequence"/>
</dbReference>
<accession>A0A226GUF2</accession>
<dbReference type="EMBL" id="MUGW01000054">
    <property type="protein sequence ID" value="OXA84950.1"/>
    <property type="molecule type" value="Genomic_DNA"/>
</dbReference>
<organism evidence="2 3">
    <name type="scientific">Flavobacterium hercynium</name>
    <dbReference type="NCBI Taxonomy" id="387094"/>
    <lineage>
        <taxon>Bacteria</taxon>
        <taxon>Pseudomonadati</taxon>
        <taxon>Bacteroidota</taxon>
        <taxon>Flavobacteriia</taxon>
        <taxon>Flavobacteriales</taxon>
        <taxon>Flavobacteriaceae</taxon>
        <taxon>Flavobacterium</taxon>
    </lineage>
</organism>
<comment type="caution">
    <text evidence="2">The sequence shown here is derived from an EMBL/GenBank/DDBJ whole genome shotgun (WGS) entry which is preliminary data.</text>
</comment>
<dbReference type="AlphaFoldDB" id="A0A226GUF2"/>
<evidence type="ECO:0000256" key="1">
    <source>
        <dbReference type="SAM" id="SignalP"/>
    </source>
</evidence>
<dbReference type="RefSeq" id="WP_089051629.1">
    <property type="nucleotide sequence ID" value="NZ_FXTV01000019.1"/>
</dbReference>
<evidence type="ECO:0008006" key="4">
    <source>
        <dbReference type="Google" id="ProtNLM"/>
    </source>
</evidence>
<dbReference type="InterPro" id="IPR021958">
    <property type="entry name" value="DUF3575"/>
</dbReference>
<feature type="signal peptide" evidence="1">
    <location>
        <begin position="1"/>
        <end position="19"/>
    </location>
</feature>
<reference evidence="2 3" key="1">
    <citation type="submission" date="2016-11" db="EMBL/GenBank/DDBJ databases">
        <title>Whole genomes of Flavobacteriaceae.</title>
        <authorList>
            <person name="Stine C."/>
            <person name="Li C."/>
            <person name="Tadesse D."/>
        </authorList>
    </citation>
    <scope>NUCLEOTIDE SEQUENCE [LARGE SCALE GENOMIC DNA]</scope>
    <source>
        <strain evidence="2 3">DSM 18292</strain>
    </source>
</reference>
<dbReference type="OrthoDB" id="1328741at2"/>
<name>A0A226GUF2_9FLAO</name>
<evidence type="ECO:0000313" key="2">
    <source>
        <dbReference type="EMBL" id="OXA84950.1"/>
    </source>
</evidence>
<protein>
    <recommendedName>
        <fullName evidence="4">DUF3575 domain-containing protein</fullName>
    </recommendedName>
</protein>
<keyword evidence="1" id="KW-0732">Signal</keyword>
<dbReference type="Pfam" id="PF12099">
    <property type="entry name" value="DUF3575"/>
    <property type="match status" value="1"/>
</dbReference>
<gene>
    <name evidence="2" type="ORF">B0A66_20020</name>
</gene>
<proteinExistence type="predicted"/>
<feature type="chain" id="PRO_5012646592" description="DUF3575 domain-containing protein" evidence="1">
    <location>
        <begin position="20"/>
        <end position="231"/>
    </location>
</feature>